<gene>
    <name evidence="6" type="ORF">PNOK_0835200</name>
</gene>
<dbReference type="GO" id="GO:0016491">
    <property type="term" value="F:oxidoreductase activity"/>
    <property type="evidence" value="ECO:0007669"/>
    <property type="project" value="UniProtKB-KW"/>
</dbReference>
<feature type="region of interest" description="Disordered" evidence="4">
    <location>
        <begin position="1"/>
        <end position="92"/>
    </location>
</feature>
<feature type="region of interest" description="Disordered" evidence="4">
    <location>
        <begin position="310"/>
        <end position="335"/>
    </location>
</feature>
<dbReference type="PANTHER" id="PTHR46720">
    <property type="entry name" value="HYDROXYLASE, PUTATIVE (AFU_ORTHOLOGUE AFUA_3G01460)-RELATED"/>
    <property type="match status" value="1"/>
</dbReference>
<feature type="domain" description="FAD-binding" evidence="5">
    <location>
        <begin position="485"/>
        <end position="549"/>
    </location>
</feature>
<comment type="caution">
    <text evidence="6">The sequence shown here is derived from an EMBL/GenBank/DDBJ whole genome shotgun (WGS) entry which is preliminary data.</text>
</comment>
<dbReference type="EMBL" id="NBII01000008">
    <property type="protein sequence ID" value="PAV16732.1"/>
    <property type="molecule type" value="Genomic_DNA"/>
</dbReference>
<dbReference type="PRINTS" id="PR00420">
    <property type="entry name" value="RNGMNOXGNASE"/>
</dbReference>
<accession>A0A286UAX2</accession>
<dbReference type="Proteomes" id="UP000217199">
    <property type="component" value="Unassembled WGS sequence"/>
</dbReference>
<feature type="compositionally biased region" description="Basic and acidic residues" evidence="4">
    <location>
        <begin position="42"/>
        <end position="58"/>
    </location>
</feature>
<dbReference type="GO" id="GO:0071949">
    <property type="term" value="F:FAD binding"/>
    <property type="evidence" value="ECO:0007669"/>
    <property type="project" value="InterPro"/>
</dbReference>
<dbReference type="STRING" id="2282107.A0A286UAX2"/>
<organism evidence="6 7">
    <name type="scientific">Pyrrhoderma noxium</name>
    <dbReference type="NCBI Taxonomy" id="2282107"/>
    <lineage>
        <taxon>Eukaryota</taxon>
        <taxon>Fungi</taxon>
        <taxon>Dikarya</taxon>
        <taxon>Basidiomycota</taxon>
        <taxon>Agaricomycotina</taxon>
        <taxon>Agaricomycetes</taxon>
        <taxon>Hymenochaetales</taxon>
        <taxon>Hymenochaetaceae</taxon>
        <taxon>Pyrrhoderma</taxon>
    </lineage>
</organism>
<keyword evidence="3" id="KW-0560">Oxidoreductase</keyword>
<dbReference type="SUPFAM" id="SSF51905">
    <property type="entry name" value="FAD/NAD(P)-binding domain"/>
    <property type="match status" value="1"/>
</dbReference>
<dbReference type="InterPro" id="IPR002938">
    <property type="entry name" value="FAD-bd"/>
</dbReference>
<dbReference type="InParanoid" id="A0A286UAX2"/>
<dbReference type="OrthoDB" id="47494at2759"/>
<evidence type="ECO:0000313" key="6">
    <source>
        <dbReference type="EMBL" id="PAV16732.1"/>
    </source>
</evidence>
<evidence type="ECO:0000259" key="5">
    <source>
        <dbReference type="Pfam" id="PF01494"/>
    </source>
</evidence>
<evidence type="ECO:0000256" key="3">
    <source>
        <dbReference type="ARBA" id="ARBA00023002"/>
    </source>
</evidence>
<dbReference type="SUPFAM" id="SSF54373">
    <property type="entry name" value="FAD-linked reductases, C-terminal domain"/>
    <property type="match status" value="1"/>
</dbReference>
<dbReference type="PANTHER" id="PTHR46720:SF3">
    <property type="entry name" value="FAD-BINDING DOMAIN-CONTAINING PROTEIN-RELATED"/>
    <property type="match status" value="1"/>
</dbReference>
<dbReference type="Pfam" id="PF13450">
    <property type="entry name" value="NAD_binding_8"/>
    <property type="match status" value="1"/>
</dbReference>
<keyword evidence="1" id="KW-0285">Flavoprotein</keyword>
<name>A0A286UAX2_9AGAM</name>
<dbReference type="InterPro" id="IPR036188">
    <property type="entry name" value="FAD/NAD-bd_sf"/>
</dbReference>
<sequence>MEANSSIEPRTISPKPAVSEPKSHPSTNDLQEPDSAYYKSVVDCDKPITDRQSKRSEKPMGSSETSSRENNPTKRKRSFTQDEDSAHKKGAYERIGRTFEKLDGRSGTARKDANLRVAIIGGGIGGLALATFLASSEYSSSSLDVTIYEAGPSLTELGAGVGIWLRTWRLLTSISFPNAKDGLEDDLTRIAPAGRDMSTNIRKAFEFHRGDCENDDGPFYTMMVPFGVLTLHRADFQRTLAAHSIPPTKIHFNKKLVYYSYTDERDPFSTISLTFSDGTTAYTDILVGADGIRSITRKLMFKRLLDKGDLPASDPPRTDPPLNLTSTNKPDTKNFIAHRSDSPSILQTTLTSIVEPIWTGTHVYRYLIPLSELEIQFPGHRAGKGPIVYFGKNKHIIAFPIDHVTFVSGVKARKPMINIVAFTSEPNKEGSQISDAWVREAQPEELLDNFRNWNIEVLALLELVKNPLLWAIHTVRPLPRYSDADGRVVLLGDAAHAMTPHQGAGGGQAVEDAYVLAALLAHPLTNIKTIPAALRAYDEVRIPISQDIAHCSRLTGMMYEFNHVWDQMKSECEVRTETEKLKILADSIMNIHHWEWDSEPQPTQKESAMYLYTKFLKASDSLS</sequence>
<protein>
    <submittedName>
        <fullName evidence="6">FAD NAD(P)-binding domain-containing</fullName>
    </submittedName>
</protein>
<evidence type="ECO:0000256" key="2">
    <source>
        <dbReference type="ARBA" id="ARBA00022827"/>
    </source>
</evidence>
<keyword evidence="2" id="KW-0274">FAD</keyword>
<dbReference type="Pfam" id="PF01494">
    <property type="entry name" value="FAD_binding_3"/>
    <property type="match status" value="1"/>
</dbReference>
<dbReference type="AlphaFoldDB" id="A0A286UAX2"/>
<dbReference type="Gene3D" id="3.50.50.60">
    <property type="entry name" value="FAD/NAD(P)-binding domain"/>
    <property type="match status" value="2"/>
</dbReference>
<evidence type="ECO:0000256" key="4">
    <source>
        <dbReference type="SAM" id="MobiDB-lite"/>
    </source>
</evidence>
<evidence type="ECO:0000313" key="7">
    <source>
        <dbReference type="Proteomes" id="UP000217199"/>
    </source>
</evidence>
<evidence type="ECO:0000256" key="1">
    <source>
        <dbReference type="ARBA" id="ARBA00022630"/>
    </source>
</evidence>
<keyword evidence="7" id="KW-1185">Reference proteome</keyword>
<dbReference type="InterPro" id="IPR051104">
    <property type="entry name" value="FAD_monoxygenase"/>
</dbReference>
<reference evidence="6 7" key="1">
    <citation type="journal article" date="2017" name="Mol. Ecol.">
        <title>Comparative and population genomic landscape of Phellinus noxius: A hypervariable fungus causing root rot in trees.</title>
        <authorList>
            <person name="Chung C.L."/>
            <person name="Lee T.J."/>
            <person name="Akiba M."/>
            <person name="Lee H.H."/>
            <person name="Kuo T.H."/>
            <person name="Liu D."/>
            <person name="Ke H.M."/>
            <person name="Yokoi T."/>
            <person name="Roa M.B."/>
            <person name="Lu M.J."/>
            <person name="Chang Y.Y."/>
            <person name="Ann P.J."/>
            <person name="Tsai J.N."/>
            <person name="Chen C.Y."/>
            <person name="Tzean S.S."/>
            <person name="Ota Y."/>
            <person name="Hattori T."/>
            <person name="Sahashi N."/>
            <person name="Liou R.F."/>
            <person name="Kikuchi T."/>
            <person name="Tsai I.J."/>
        </authorList>
    </citation>
    <scope>NUCLEOTIDE SEQUENCE [LARGE SCALE GENOMIC DNA]</scope>
    <source>
        <strain evidence="6 7">FFPRI411160</strain>
    </source>
</reference>
<proteinExistence type="predicted"/>
<dbReference type="GO" id="GO:0044550">
    <property type="term" value="P:secondary metabolite biosynthetic process"/>
    <property type="evidence" value="ECO:0007669"/>
    <property type="project" value="TreeGrafter"/>
</dbReference>